<evidence type="ECO:0000313" key="2">
    <source>
        <dbReference type="EMBL" id="MBO3276870.1"/>
    </source>
</evidence>
<dbReference type="EMBL" id="JAELYA010000006">
    <property type="protein sequence ID" value="MBO3276870.1"/>
    <property type="molecule type" value="Genomic_DNA"/>
</dbReference>
<sequence length="535" mass="57076">MKTFALASLAIALAAASSANAQDLPNRNTWLTDSVYPISHDNPAATDSVAHAGPTKGRKLGAADVKSVPTVFTSNPTVKKEGDQTIVIAAGIDGIRKINATGERYDLVSVLPYPGLEAYNAKASPEAIQALLEETDAARRAGDDGKLLALSKKVEALGFERRFVPNGVYNMIDKDGNHYAAFGGLQILKSTDDNDPQKPLRVVKSQNFASALPAELQKSAIVGMGMTYDGHIAAAAHGALMLVDRDLNLMGTLLFPGEAVENSICIDEKGGIYVVTSKRMLKVVWTGTKLSYDEADGGWETEYNTMSPEQAASMGALTRSGGSGTTPTLMGFGNDPDKLVVISDGDSKGANLVAFWRDEIPAGFKQKPGTKSARIADQIPLEISKATVEPSPAVLGYGVALLNNTYEKAAADIWGNAMTAGVTRPAPKGVVKFDWDTSSKSFKKSWVNTEVDNTDVMVPVISAKSDMIYLASKQNGDYEYVGLDWKTGKQKASWQFPDDSRKWNAWGGITALLEDGDLLIGGLFATKRVNVGGDQ</sequence>
<evidence type="ECO:0000313" key="3">
    <source>
        <dbReference type="Proteomes" id="UP000669060"/>
    </source>
</evidence>
<dbReference type="RefSeq" id="WP_208315056.1">
    <property type="nucleotide sequence ID" value="NZ_JAELYA010000006.1"/>
</dbReference>
<comment type="caution">
    <text evidence="2">The sequence shown here is derived from an EMBL/GenBank/DDBJ whole genome shotgun (WGS) entry which is preliminary data.</text>
</comment>
<protein>
    <submittedName>
        <fullName evidence="2">Uncharacterized protein</fullName>
    </submittedName>
</protein>
<evidence type="ECO:0000256" key="1">
    <source>
        <dbReference type="SAM" id="SignalP"/>
    </source>
</evidence>
<proteinExistence type="predicted"/>
<reference evidence="2 3" key="1">
    <citation type="submission" date="2020-12" db="EMBL/GenBank/DDBJ databases">
        <title>Pseudomonas schmalbachii sp. nov. isolated from millipede gut.</title>
        <authorList>
            <person name="Shelomi M."/>
        </authorList>
    </citation>
    <scope>NUCLEOTIDE SEQUENCE [LARGE SCALE GENOMIC DNA]</scope>
    <source>
        <strain evidence="2 3">Milli4</strain>
    </source>
</reference>
<dbReference type="Proteomes" id="UP000669060">
    <property type="component" value="Unassembled WGS sequence"/>
</dbReference>
<keyword evidence="1" id="KW-0732">Signal</keyword>
<organism evidence="2 3">
    <name type="scientific">Pseudomonas schmalbachii</name>
    <dbReference type="NCBI Taxonomy" id="2816993"/>
    <lineage>
        <taxon>Bacteria</taxon>
        <taxon>Pseudomonadati</taxon>
        <taxon>Pseudomonadota</taxon>
        <taxon>Gammaproteobacteria</taxon>
        <taxon>Pseudomonadales</taxon>
        <taxon>Pseudomonadaceae</taxon>
        <taxon>Pseudomonas</taxon>
    </lineage>
</organism>
<name>A0ABS3TW34_9PSED</name>
<feature type="chain" id="PRO_5046031594" evidence="1">
    <location>
        <begin position="22"/>
        <end position="535"/>
    </location>
</feature>
<feature type="signal peptide" evidence="1">
    <location>
        <begin position="1"/>
        <end position="21"/>
    </location>
</feature>
<accession>A0ABS3TW34</accession>
<gene>
    <name evidence="2" type="ORF">JFY56_16720</name>
</gene>
<keyword evidence="3" id="KW-1185">Reference proteome</keyword>